<accession>A0A2G8TD69</accession>
<reference evidence="2 3" key="1">
    <citation type="submission" date="2017-10" db="EMBL/GenBank/DDBJ databases">
        <title>Massilia psychrophilum sp. nov., a novel purple-pigmented bacterium isolated from Tianshan glacier, Xinjiang Municipality, China.</title>
        <authorList>
            <person name="Wang H."/>
        </authorList>
    </citation>
    <scope>NUCLEOTIDE SEQUENCE [LARGE SCALE GENOMIC DNA]</scope>
    <source>
        <strain evidence="2 3">JCM 30074</strain>
    </source>
</reference>
<keyword evidence="3" id="KW-1185">Reference proteome</keyword>
<evidence type="ECO:0000313" key="2">
    <source>
        <dbReference type="EMBL" id="PIL43972.1"/>
    </source>
</evidence>
<dbReference type="RefSeq" id="WP_099790182.1">
    <property type="nucleotide sequence ID" value="NZ_JBHLYV010000012.1"/>
</dbReference>
<dbReference type="Proteomes" id="UP000230390">
    <property type="component" value="Unassembled WGS sequence"/>
</dbReference>
<name>A0A2G8TD69_9BURK</name>
<dbReference type="EMBL" id="PDOC01000010">
    <property type="protein sequence ID" value="PIL43972.1"/>
    <property type="molecule type" value="Genomic_DNA"/>
</dbReference>
<feature type="transmembrane region" description="Helical" evidence="1">
    <location>
        <begin position="124"/>
        <end position="147"/>
    </location>
</feature>
<comment type="caution">
    <text evidence="2">The sequence shown here is derived from an EMBL/GenBank/DDBJ whole genome shotgun (WGS) entry which is preliminary data.</text>
</comment>
<feature type="transmembrane region" description="Helical" evidence="1">
    <location>
        <begin position="85"/>
        <end position="103"/>
    </location>
</feature>
<dbReference type="AlphaFoldDB" id="A0A2G8TD69"/>
<organism evidence="2 3">
    <name type="scientific">Massilia eurypsychrophila</name>
    <dbReference type="NCBI Taxonomy" id="1485217"/>
    <lineage>
        <taxon>Bacteria</taxon>
        <taxon>Pseudomonadati</taxon>
        <taxon>Pseudomonadota</taxon>
        <taxon>Betaproteobacteria</taxon>
        <taxon>Burkholderiales</taxon>
        <taxon>Oxalobacteraceae</taxon>
        <taxon>Telluria group</taxon>
        <taxon>Massilia</taxon>
    </lineage>
</organism>
<keyword evidence="1" id="KW-0812">Transmembrane</keyword>
<feature type="transmembrane region" description="Helical" evidence="1">
    <location>
        <begin position="26"/>
        <end position="46"/>
    </location>
</feature>
<keyword evidence="1" id="KW-1133">Transmembrane helix</keyword>
<protein>
    <submittedName>
        <fullName evidence="2">Uncharacterized protein</fullName>
    </submittedName>
</protein>
<keyword evidence="1" id="KW-0472">Membrane</keyword>
<feature type="transmembrane region" description="Helical" evidence="1">
    <location>
        <begin position="58"/>
        <end position="79"/>
    </location>
</feature>
<proteinExistence type="predicted"/>
<evidence type="ECO:0000256" key="1">
    <source>
        <dbReference type="SAM" id="Phobius"/>
    </source>
</evidence>
<evidence type="ECO:0000313" key="3">
    <source>
        <dbReference type="Proteomes" id="UP000230390"/>
    </source>
</evidence>
<dbReference type="OrthoDB" id="8592519at2"/>
<gene>
    <name evidence="2" type="ORF">CR105_16675</name>
</gene>
<sequence>MTIDATAPAASEPACAIWNPSAAARWSLVFTPVFGAFIHMHNWHLLGQPQEAARARRWFHASLAVLMLQLFTSALNARLGSEPMLLHPVGLLFLVVWYFGAARQQARLVKARYGASYRRRSWDSVLICAVVAGAAYASTSALLSLLLDATT</sequence>